<gene>
    <name evidence="2" type="ORF">SMAX5B_008386</name>
</gene>
<name>A0A2U9B3K1_SCOMX</name>
<evidence type="ECO:0000313" key="3">
    <source>
        <dbReference type="Proteomes" id="UP000246464"/>
    </source>
</evidence>
<feature type="compositionally biased region" description="Low complexity" evidence="1">
    <location>
        <begin position="1"/>
        <end position="29"/>
    </location>
</feature>
<accession>A0A2U9B3K1</accession>
<feature type="region of interest" description="Disordered" evidence="1">
    <location>
        <begin position="54"/>
        <end position="84"/>
    </location>
</feature>
<organism evidence="2 3">
    <name type="scientific">Scophthalmus maximus</name>
    <name type="common">Turbot</name>
    <name type="synonym">Psetta maxima</name>
    <dbReference type="NCBI Taxonomy" id="52904"/>
    <lineage>
        <taxon>Eukaryota</taxon>
        <taxon>Metazoa</taxon>
        <taxon>Chordata</taxon>
        <taxon>Craniata</taxon>
        <taxon>Vertebrata</taxon>
        <taxon>Euteleostomi</taxon>
        <taxon>Actinopterygii</taxon>
        <taxon>Neopterygii</taxon>
        <taxon>Teleostei</taxon>
        <taxon>Neoteleostei</taxon>
        <taxon>Acanthomorphata</taxon>
        <taxon>Carangaria</taxon>
        <taxon>Pleuronectiformes</taxon>
        <taxon>Pleuronectoidei</taxon>
        <taxon>Scophthalmidae</taxon>
        <taxon>Scophthalmus</taxon>
    </lineage>
</organism>
<sequence>MASVTSSSRRSSSSYRSSSRYSSSSSYRSEGSLGGASDCLDPLFEPFLDSADRSSLFGEEGPGGPSGLAPYSRQNRSSCGHAGEGVDVTSQKHLQEARFRLISSVCVCVCVCVCE</sequence>
<dbReference type="AlphaFoldDB" id="A0A2U9B3K1"/>
<proteinExistence type="predicted"/>
<keyword evidence="2" id="KW-0346">Stress response</keyword>
<feature type="region of interest" description="Disordered" evidence="1">
    <location>
        <begin position="1"/>
        <end position="34"/>
    </location>
</feature>
<protein>
    <submittedName>
        <fullName evidence="2">Putative heat shock protein beta-7-like</fullName>
    </submittedName>
</protein>
<dbReference type="EMBL" id="CP026245">
    <property type="protein sequence ID" value="AWO98534.1"/>
    <property type="molecule type" value="Genomic_DNA"/>
</dbReference>
<dbReference type="Proteomes" id="UP000246464">
    <property type="component" value="Chromosome 3"/>
</dbReference>
<reference evidence="2 3" key="1">
    <citation type="submission" date="2017-12" db="EMBL/GenBank/DDBJ databases">
        <title>Integrating genomic resources of turbot (Scophthalmus maximus) in depth evaluation of genetic and physical mapping variation across individuals.</title>
        <authorList>
            <person name="Martinez P."/>
        </authorList>
    </citation>
    <scope>NUCLEOTIDE SEQUENCE [LARGE SCALE GENOMIC DNA]</scope>
</reference>
<evidence type="ECO:0000313" key="2">
    <source>
        <dbReference type="EMBL" id="AWO98534.1"/>
    </source>
</evidence>
<keyword evidence="3" id="KW-1185">Reference proteome</keyword>
<evidence type="ECO:0000256" key="1">
    <source>
        <dbReference type="SAM" id="MobiDB-lite"/>
    </source>
</evidence>